<sequence length="46" mass="5337">MIDPEDFDVYPVGRQPFETSATSVDASKLIFQHSFYVYISISKYPF</sequence>
<evidence type="ECO:0000313" key="1">
    <source>
        <dbReference type="EMBL" id="VDN96770.1"/>
    </source>
</evidence>
<evidence type="ECO:0000313" key="3">
    <source>
        <dbReference type="WBParaSite" id="HNAJ_0000091101-mRNA-1"/>
    </source>
</evidence>
<reference evidence="3" key="1">
    <citation type="submission" date="2017-02" db="UniProtKB">
        <authorList>
            <consortium name="WormBaseParasite"/>
        </authorList>
    </citation>
    <scope>IDENTIFICATION</scope>
</reference>
<evidence type="ECO:0000313" key="2">
    <source>
        <dbReference type="Proteomes" id="UP000278807"/>
    </source>
</evidence>
<protein>
    <submittedName>
        <fullName evidence="1 3">Uncharacterized protein</fullName>
    </submittedName>
</protein>
<dbReference type="OrthoDB" id="6276982at2759"/>
<organism evidence="3">
    <name type="scientific">Rodentolepis nana</name>
    <name type="common">Dwarf tapeworm</name>
    <name type="synonym">Hymenolepis nana</name>
    <dbReference type="NCBI Taxonomy" id="102285"/>
    <lineage>
        <taxon>Eukaryota</taxon>
        <taxon>Metazoa</taxon>
        <taxon>Spiralia</taxon>
        <taxon>Lophotrochozoa</taxon>
        <taxon>Platyhelminthes</taxon>
        <taxon>Cestoda</taxon>
        <taxon>Eucestoda</taxon>
        <taxon>Cyclophyllidea</taxon>
        <taxon>Hymenolepididae</taxon>
        <taxon>Rodentolepis</taxon>
    </lineage>
</organism>
<dbReference type="Proteomes" id="UP000278807">
    <property type="component" value="Unassembled WGS sequence"/>
</dbReference>
<accession>A0A0R3T1X9</accession>
<proteinExistence type="predicted"/>
<dbReference type="WBParaSite" id="HNAJ_0000091101-mRNA-1">
    <property type="protein sequence ID" value="HNAJ_0000091101-mRNA-1"/>
    <property type="gene ID" value="HNAJ_0000091101"/>
</dbReference>
<gene>
    <name evidence="1" type="ORF">HNAJ_LOCUS911</name>
</gene>
<keyword evidence="2" id="KW-1185">Reference proteome</keyword>
<name>A0A0R3T1X9_RODNA</name>
<dbReference type="AlphaFoldDB" id="A0A0R3T1X9"/>
<reference evidence="1 2" key="2">
    <citation type="submission" date="2018-11" db="EMBL/GenBank/DDBJ databases">
        <authorList>
            <consortium name="Pathogen Informatics"/>
        </authorList>
    </citation>
    <scope>NUCLEOTIDE SEQUENCE [LARGE SCALE GENOMIC DNA]</scope>
</reference>
<dbReference type="EMBL" id="UZAE01000303">
    <property type="protein sequence ID" value="VDN96770.1"/>
    <property type="molecule type" value="Genomic_DNA"/>
</dbReference>